<reference evidence="1 2" key="1">
    <citation type="submission" date="2023-11" db="EMBL/GenBank/DDBJ databases">
        <authorList>
            <person name="Cook R."/>
            <person name="Crisci M."/>
            <person name="Pye H."/>
            <person name="Adriaenssens E."/>
            <person name="Santini J."/>
        </authorList>
    </citation>
    <scope>NUCLEOTIDE SEQUENCE [LARGE SCALE GENOMIC DNA]</scope>
    <source>
        <strain evidence="1">Lak_Megaphage_Sonny</strain>
    </source>
</reference>
<proteinExistence type="predicted"/>
<accession>A0ABZ0Z4A8</accession>
<sequence>MNFMKETYIITEKKVYCDYRCPGTLSECINCKKSFEVIEQEKEVDKKQLYDILNSGQCYITKVTTK</sequence>
<evidence type="ECO:0000313" key="2">
    <source>
        <dbReference type="Proteomes" id="UP001358193"/>
    </source>
</evidence>
<name>A0ABZ0Z4A8_9CAUD</name>
<evidence type="ECO:0000313" key="1">
    <source>
        <dbReference type="EMBL" id="WQJ53879.1"/>
    </source>
</evidence>
<protein>
    <submittedName>
        <fullName evidence="1">Uncharacterized protein</fullName>
    </submittedName>
</protein>
<organism evidence="1 2">
    <name type="scientific">phage Lak_Megaphage_Sonny</name>
    <dbReference type="NCBI Taxonomy" id="3109229"/>
    <lineage>
        <taxon>Viruses</taxon>
        <taxon>Duplodnaviria</taxon>
        <taxon>Heunggongvirae</taxon>
        <taxon>Uroviricota</taxon>
        <taxon>Caudoviricetes</taxon>
        <taxon>Caudoviricetes code 15 clade</taxon>
    </lineage>
</organism>
<dbReference type="Proteomes" id="UP001358193">
    <property type="component" value="Segment"/>
</dbReference>
<dbReference type="EMBL" id="OR769223">
    <property type="protein sequence ID" value="WQJ53879.1"/>
    <property type="molecule type" value="Genomic_DNA"/>
</dbReference>
<keyword evidence="2" id="KW-1185">Reference proteome</keyword>